<dbReference type="InterPro" id="IPR003018">
    <property type="entry name" value="GAF"/>
</dbReference>
<comment type="caution">
    <text evidence="3">The sequence shown here is derived from an EMBL/GenBank/DDBJ whole genome shotgun (WGS) entry which is preliminary data.</text>
</comment>
<dbReference type="Proteomes" id="UP000272560">
    <property type="component" value="Unassembled WGS sequence"/>
</dbReference>
<evidence type="ECO:0000256" key="1">
    <source>
        <dbReference type="SAM" id="MobiDB-lite"/>
    </source>
</evidence>
<gene>
    <name evidence="3" type="ORF">D6T63_17845</name>
</gene>
<evidence type="ECO:0000313" key="4">
    <source>
        <dbReference type="Proteomes" id="UP000272560"/>
    </source>
</evidence>
<proteinExistence type="predicted"/>
<organism evidence="3 4">
    <name type="scientific">Arthrobacter cheniae</name>
    <dbReference type="NCBI Taxonomy" id="1258888"/>
    <lineage>
        <taxon>Bacteria</taxon>
        <taxon>Bacillati</taxon>
        <taxon>Actinomycetota</taxon>
        <taxon>Actinomycetes</taxon>
        <taxon>Micrococcales</taxon>
        <taxon>Micrococcaceae</taxon>
        <taxon>Arthrobacter</taxon>
    </lineage>
</organism>
<dbReference type="PANTHER" id="PTHR43102:SF2">
    <property type="entry name" value="GAF DOMAIN-CONTAINING PROTEIN"/>
    <property type="match status" value="1"/>
</dbReference>
<feature type="compositionally biased region" description="Polar residues" evidence="1">
    <location>
        <begin position="142"/>
        <end position="159"/>
    </location>
</feature>
<dbReference type="AlphaFoldDB" id="A0A3A5M1E0"/>
<evidence type="ECO:0000313" key="3">
    <source>
        <dbReference type="EMBL" id="RJT75412.1"/>
    </source>
</evidence>
<dbReference type="EMBL" id="QZVT01000016">
    <property type="protein sequence ID" value="RJT75412.1"/>
    <property type="molecule type" value="Genomic_DNA"/>
</dbReference>
<evidence type="ECO:0000259" key="2">
    <source>
        <dbReference type="SMART" id="SM00065"/>
    </source>
</evidence>
<dbReference type="SUPFAM" id="SSF55781">
    <property type="entry name" value="GAF domain-like"/>
    <property type="match status" value="1"/>
</dbReference>
<dbReference type="Gene3D" id="3.30.450.40">
    <property type="match status" value="1"/>
</dbReference>
<feature type="domain" description="GAF" evidence="2">
    <location>
        <begin position="187"/>
        <end position="318"/>
    </location>
</feature>
<dbReference type="OrthoDB" id="9151676at2"/>
<accession>A0A3A5M1E0</accession>
<name>A0A3A5M1E0_9MICC</name>
<reference evidence="3 4" key="1">
    <citation type="submission" date="2018-09" db="EMBL/GenBank/DDBJ databases">
        <title>Novel species of Arthrobacter.</title>
        <authorList>
            <person name="Liu Q."/>
            <person name="Xin Y.-H."/>
        </authorList>
    </citation>
    <scope>NUCLEOTIDE SEQUENCE [LARGE SCALE GENOMIC DNA]</scope>
    <source>
        <strain evidence="3 4">Hz2</strain>
    </source>
</reference>
<dbReference type="SMART" id="SM00065">
    <property type="entry name" value="GAF"/>
    <property type="match status" value="1"/>
</dbReference>
<dbReference type="Pfam" id="PF01590">
    <property type="entry name" value="GAF"/>
    <property type="match status" value="1"/>
</dbReference>
<dbReference type="InterPro" id="IPR029016">
    <property type="entry name" value="GAF-like_dom_sf"/>
</dbReference>
<feature type="region of interest" description="Disordered" evidence="1">
    <location>
        <begin position="142"/>
        <end position="164"/>
    </location>
</feature>
<dbReference type="PANTHER" id="PTHR43102">
    <property type="entry name" value="SLR1143 PROTEIN"/>
    <property type="match status" value="1"/>
</dbReference>
<keyword evidence="4" id="KW-1185">Reference proteome</keyword>
<protein>
    <submittedName>
        <fullName evidence="3">GAF domain-containing protein</fullName>
    </submittedName>
</protein>
<sequence>MLGGHGARLVVELPRYGIPGRKWVVVLDKYVQQWSAIQTIRAAHLHTEDLFMAYFEITGNADELSIEGYFAGLIMLPRDQRDVIAHAINESLDATGSTADGAHYSDQDAAENSGYEEYLRTLTLTPDGYDFTAPPVGDHSTSAVAAGSHGTSIASTGSDGPSDRDMLDEVEFRRLRALHESRLLETGAEERFDKITRQARDHFGVSSSSIALITEDSQVIKSVTGPLGQDLPRDLSLCATTFKDDRTLVITDASIHPQWQRHPLVAGGPKVRFYAGHPVSTADGWRIGTLCLMDDQPRTFTDEDVQVLRRLAAQVQMQLWV</sequence>